<evidence type="ECO:0000256" key="6">
    <source>
        <dbReference type="ARBA" id="ARBA00022729"/>
    </source>
</evidence>
<evidence type="ECO:0000256" key="10">
    <source>
        <dbReference type="ARBA" id="ARBA00023136"/>
    </source>
</evidence>
<dbReference type="AlphaFoldDB" id="A0A6P1W555"/>
<dbReference type="GO" id="GO:0015344">
    <property type="term" value="F:siderophore uptake transmembrane transporter activity"/>
    <property type="evidence" value="ECO:0007669"/>
    <property type="project" value="TreeGrafter"/>
</dbReference>
<evidence type="ECO:0000256" key="7">
    <source>
        <dbReference type="ARBA" id="ARBA00023004"/>
    </source>
</evidence>
<dbReference type="RefSeq" id="WP_162389476.1">
    <property type="nucleotide sequence ID" value="NZ_CP045997.1"/>
</dbReference>
<evidence type="ECO:0000256" key="1">
    <source>
        <dbReference type="ARBA" id="ARBA00004571"/>
    </source>
</evidence>
<proteinExistence type="inferred from homology"/>
<dbReference type="InterPro" id="IPR012910">
    <property type="entry name" value="Plug_dom"/>
</dbReference>
<keyword evidence="3 12" id="KW-1134">Transmembrane beta strand</keyword>
<sequence>MKKGTSGRHSVYLTSLVTLLWLYSSPVWAQFTISGTVNDVDGGTLPGAAITLDGTYKGTFTDANGSFLLTNLKPGSLSLRISLLGYETQMQAVELAQNTTVSINLKKTAVAVDEVVVSATRANQKSAIAYTDVTRRDLNKLNLGQDIPQLLNFTPSIVTTSDAGTGVGYTGIRIRGSDATRVNVTLNGIPYNDAESQGTYFVDMPDFASSVSSIQIQRGIGTSTNGAGAFGASVNIQTNKLEDKPYAEVNLSGGSFGTRKVNVLAGTGLLNNHFVLDARLSKIYSDGYIDRAFSDLRSFYVSGGYYSKKSFIRLNVFSGQEQTYQAWNGVPEALLKTNRTYNSFTYDNQTDNYQQDNYQLISSHELSKNWRANLSFFYTKGKGYYEEFKPEDAYSKYGLPNVVIGDSTIAQTDLIRRLWLDNNFYGTVFSFDYNSFGKLTANIGGGWNQYQGAHYGEIIWARVAGNTDIRQRYYNDDATKRDFNVYAKAFYQFSPKVNGFVDAQIRQVYYSFLGFNSKLQNVQQDATLTFFNPKAGITYTINDRSTVYGSVGVGHREPNRNDYTQSTPESRPKAERLIDYEAGYKIQTEQVAVTVNAYYMNYQNQLVLSGQLNDVGAYNRVNIPVSYRAGLELEAGIRLAKQLRWNVNATFSRNKIQNFTEYLDNFDNGQQESRQYSETDISFSPNAIAGSQLLFTPVKGLELGLLSKYVGKQYMDNTSNESRKLNAYFTNDIRAIYSIKPKFAQEIAFTLLFNNVLNELYESNGYTYAYISEGKVTADNGYYPQAGRNFLAGVRIRF</sequence>
<dbReference type="KEGG" id="senf:GJR95_30485"/>
<keyword evidence="2 12" id="KW-0813">Transport</keyword>
<dbReference type="PROSITE" id="PS01156">
    <property type="entry name" value="TONB_DEPENDENT_REC_2"/>
    <property type="match status" value="1"/>
</dbReference>
<name>A0A6P1W555_9BACT</name>
<keyword evidence="18" id="KW-1185">Reference proteome</keyword>
<dbReference type="InterPro" id="IPR000531">
    <property type="entry name" value="Beta-barrel_TonB"/>
</dbReference>
<protein>
    <submittedName>
        <fullName evidence="17">TonB-dependent receptor</fullName>
    </submittedName>
</protein>
<feature type="domain" description="TonB-dependent receptor plug" evidence="16">
    <location>
        <begin position="124"/>
        <end position="232"/>
    </location>
</feature>
<feature type="domain" description="TonB-dependent receptor-like beta-barrel" evidence="15">
    <location>
        <begin position="328"/>
        <end position="751"/>
    </location>
</feature>
<keyword evidence="10 12" id="KW-0472">Membrane</keyword>
<dbReference type="PROSITE" id="PS52016">
    <property type="entry name" value="TONB_DEPENDENT_REC_3"/>
    <property type="match status" value="1"/>
</dbReference>
<keyword evidence="7" id="KW-0408">Iron</keyword>
<dbReference type="InterPro" id="IPR037066">
    <property type="entry name" value="Plug_dom_sf"/>
</dbReference>
<dbReference type="Gene3D" id="2.60.40.1120">
    <property type="entry name" value="Carboxypeptidase-like, regulatory domain"/>
    <property type="match status" value="1"/>
</dbReference>
<keyword evidence="6 14" id="KW-0732">Signal</keyword>
<evidence type="ECO:0000256" key="13">
    <source>
        <dbReference type="RuleBase" id="RU003357"/>
    </source>
</evidence>
<evidence type="ECO:0000313" key="18">
    <source>
        <dbReference type="Proteomes" id="UP000464577"/>
    </source>
</evidence>
<evidence type="ECO:0000256" key="9">
    <source>
        <dbReference type="ARBA" id="ARBA00023077"/>
    </source>
</evidence>
<dbReference type="GO" id="GO:0009279">
    <property type="term" value="C:cell outer membrane"/>
    <property type="evidence" value="ECO:0007669"/>
    <property type="project" value="UniProtKB-SubCell"/>
</dbReference>
<comment type="subcellular location">
    <subcellularLocation>
        <location evidence="1 12">Cell outer membrane</location>
        <topology evidence="1 12">Multi-pass membrane protein</topology>
    </subcellularLocation>
</comment>
<dbReference type="SUPFAM" id="SSF49464">
    <property type="entry name" value="Carboxypeptidase regulatory domain-like"/>
    <property type="match status" value="1"/>
</dbReference>
<dbReference type="InterPro" id="IPR010917">
    <property type="entry name" value="TonB_rcpt_CS"/>
</dbReference>
<keyword evidence="5 12" id="KW-0812">Transmembrane</keyword>
<evidence type="ECO:0000256" key="11">
    <source>
        <dbReference type="ARBA" id="ARBA00023237"/>
    </source>
</evidence>
<evidence type="ECO:0000313" key="17">
    <source>
        <dbReference type="EMBL" id="QHV99070.1"/>
    </source>
</evidence>
<evidence type="ECO:0000256" key="4">
    <source>
        <dbReference type="ARBA" id="ARBA00022496"/>
    </source>
</evidence>
<dbReference type="Pfam" id="PF07715">
    <property type="entry name" value="Plug"/>
    <property type="match status" value="1"/>
</dbReference>
<dbReference type="InterPro" id="IPR036942">
    <property type="entry name" value="Beta-barrel_TonB_sf"/>
</dbReference>
<evidence type="ECO:0000256" key="5">
    <source>
        <dbReference type="ARBA" id="ARBA00022692"/>
    </source>
</evidence>
<accession>A0A6P1W555</accession>
<dbReference type="Gene3D" id="2.40.170.20">
    <property type="entry name" value="TonB-dependent receptor, beta-barrel domain"/>
    <property type="match status" value="1"/>
</dbReference>
<gene>
    <name evidence="17" type="ORF">GJR95_30485</name>
</gene>
<feature type="chain" id="PRO_5027109229" evidence="14">
    <location>
        <begin position="30"/>
        <end position="798"/>
    </location>
</feature>
<keyword evidence="17" id="KW-0675">Receptor</keyword>
<dbReference type="InterPro" id="IPR039426">
    <property type="entry name" value="TonB-dep_rcpt-like"/>
</dbReference>
<dbReference type="Gene3D" id="2.170.130.10">
    <property type="entry name" value="TonB-dependent receptor, plug domain"/>
    <property type="match status" value="1"/>
</dbReference>
<dbReference type="EMBL" id="CP045997">
    <property type="protein sequence ID" value="QHV99070.1"/>
    <property type="molecule type" value="Genomic_DNA"/>
</dbReference>
<dbReference type="PANTHER" id="PTHR32552">
    <property type="entry name" value="FERRICHROME IRON RECEPTOR-RELATED"/>
    <property type="match status" value="1"/>
</dbReference>
<dbReference type="Proteomes" id="UP000464577">
    <property type="component" value="Chromosome"/>
</dbReference>
<dbReference type="InterPro" id="IPR008969">
    <property type="entry name" value="CarboxyPept-like_regulatory"/>
</dbReference>
<dbReference type="SUPFAM" id="SSF56935">
    <property type="entry name" value="Porins"/>
    <property type="match status" value="1"/>
</dbReference>
<organism evidence="17 18">
    <name type="scientific">Spirosoma endbachense</name>
    <dbReference type="NCBI Taxonomy" id="2666025"/>
    <lineage>
        <taxon>Bacteria</taxon>
        <taxon>Pseudomonadati</taxon>
        <taxon>Bacteroidota</taxon>
        <taxon>Cytophagia</taxon>
        <taxon>Cytophagales</taxon>
        <taxon>Cytophagaceae</taxon>
        <taxon>Spirosoma</taxon>
    </lineage>
</organism>
<evidence type="ECO:0000256" key="12">
    <source>
        <dbReference type="PROSITE-ProRule" id="PRU01360"/>
    </source>
</evidence>
<evidence type="ECO:0000259" key="16">
    <source>
        <dbReference type="Pfam" id="PF07715"/>
    </source>
</evidence>
<dbReference type="Pfam" id="PF13715">
    <property type="entry name" value="CarbopepD_reg_2"/>
    <property type="match status" value="1"/>
</dbReference>
<evidence type="ECO:0000259" key="15">
    <source>
        <dbReference type="Pfam" id="PF00593"/>
    </source>
</evidence>
<dbReference type="PANTHER" id="PTHR32552:SF68">
    <property type="entry name" value="FERRICHROME OUTER MEMBRANE TRANSPORTER_PHAGE RECEPTOR"/>
    <property type="match status" value="1"/>
</dbReference>
<keyword evidence="8" id="KW-0406">Ion transport</keyword>
<evidence type="ECO:0000256" key="14">
    <source>
        <dbReference type="SAM" id="SignalP"/>
    </source>
</evidence>
<dbReference type="Pfam" id="PF00593">
    <property type="entry name" value="TonB_dep_Rec_b-barrel"/>
    <property type="match status" value="1"/>
</dbReference>
<comment type="similarity">
    <text evidence="12 13">Belongs to the TonB-dependent receptor family.</text>
</comment>
<evidence type="ECO:0000256" key="2">
    <source>
        <dbReference type="ARBA" id="ARBA00022448"/>
    </source>
</evidence>
<keyword evidence="11 12" id="KW-0998">Cell outer membrane</keyword>
<evidence type="ECO:0000256" key="8">
    <source>
        <dbReference type="ARBA" id="ARBA00023065"/>
    </source>
</evidence>
<evidence type="ECO:0000256" key="3">
    <source>
        <dbReference type="ARBA" id="ARBA00022452"/>
    </source>
</evidence>
<keyword evidence="4" id="KW-0410">Iron transport</keyword>
<feature type="signal peptide" evidence="14">
    <location>
        <begin position="1"/>
        <end position="29"/>
    </location>
</feature>
<keyword evidence="9 13" id="KW-0798">TonB box</keyword>
<reference evidence="17 18" key="1">
    <citation type="submission" date="2019-11" db="EMBL/GenBank/DDBJ databases">
        <title>Spirosoma endbachense sp. nov., isolated from a natural salt meadow.</title>
        <authorList>
            <person name="Rojas J."/>
            <person name="Ambika Manirajan B."/>
            <person name="Ratering S."/>
            <person name="Suarez C."/>
            <person name="Geissler-Plaum R."/>
            <person name="Schnell S."/>
        </authorList>
    </citation>
    <scope>NUCLEOTIDE SEQUENCE [LARGE SCALE GENOMIC DNA]</scope>
    <source>
        <strain evidence="17 18">I-24</strain>
    </source>
</reference>